<protein>
    <submittedName>
        <fullName evidence="5">Muconate cycloisomerase</fullName>
    </submittedName>
</protein>
<evidence type="ECO:0000256" key="2">
    <source>
        <dbReference type="ARBA" id="ARBA00022723"/>
    </source>
</evidence>
<dbReference type="SFLD" id="SFLDG00180">
    <property type="entry name" value="muconate_cycloisomerase"/>
    <property type="match status" value="1"/>
</dbReference>
<dbReference type="InterPro" id="IPR029017">
    <property type="entry name" value="Enolase-like_N"/>
</dbReference>
<evidence type="ECO:0000313" key="6">
    <source>
        <dbReference type="Proteomes" id="UP001157034"/>
    </source>
</evidence>
<comment type="caution">
    <text evidence="5">The sequence shown here is derived from an EMBL/GenBank/DDBJ whole genome shotgun (WGS) entry which is preliminary data.</text>
</comment>
<dbReference type="SUPFAM" id="SSF54826">
    <property type="entry name" value="Enolase N-terminal domain-like"/>
    <property type="match status" value="1"/>
</dbReference>
<comment type="similarity">
    <text evidence="1">Belongs to the mandelate racemase/muconate lactonizing enzyme family.</text>
</comment>
<dbReference type="Pfam" id="PF13378">
    <property type="entry name" value="MR_MLE_C"/>
    <property type="match status" value="1"/>
</dbReference>
<dbReference type="Gene3D" id="3.30.390.10">
    <property type="entry name" value="Enolase-like, N-terminal domain"/>
    <property type="match status" value="1"/>
</dbReference>
<accession>A0ABQ6K210</accession>
<keyword evidence="6" id="KW-1185">Reference proteome</keyword>
<reference evidence="6" key="1">
    <citation type="journal article" date="2019" name="Int. J. Syst. Evol. Microbiol.">
        <title>The Global Catalogue of Microorganisms (GCM) 10K type strain sequencing project: providing services to taxonomists for standard genome sequencing and annotation.</title>
        <authorList>
            <consortium name="The Broad Institute Genomics Platform"/>
            <consortium name="The Broad Institute Genome Sequencing Center for Infectious Disease"/>
            <person name="Wu L."/>
            <person name="Ma J."/>
        </authorList>
    </citation>
    <scope>NUCLEOTIDE SEQUENCE [LARGE SCALE GENOMIC DNA]</scope>
    <source>
        <strain evidence="6">NBRC 108894</strain>
    </source>
</reference>
<keyword evidence="3" id="KW-0413">Isomerase</keyword>
<dbReference type="Pfam" id="PF02746">
    <property type="entry name" value="MR_MLE_N"/>
    <property type="match status" value="1"/>
</dbReference>
<evidence type="ECO:0000313" key="5">
    <source>
        <dbReference type="EMBL" id="GMA94650.1"/>
    </source>
</evidence>
<dbReference type="InterPro" id="IPR029065">
    <property type="entry name" value="Enolase_C-like"/>
</dbReference>
<evidence type="ECO:0000256" key="1">
    <source>
        <dbReference type="ARBA" id="ARBA00008031"/>
    </source>
</evidence>
<organism evidence="5 6">
    <name type="scientific">Pseudolysinimonas kribbensis</name>
    <dbReference type="NCBI Taxonomy" id="433641"/>
    <lineage>
        <taxon>Bacteria</taxon>
        <taxon>Bacillati</taxon>
        <taxon>Actinomycetota</taxon>
        <taxon>Actinomycetes</taxon>
        <taxon>Micrococcales</taxon>
        <taxon>Microbacteriaceae</taxon>
        <taxon>Pseudolysinimonas</taxon>
    </lineage>
</organism>
<dbReference type="Proteomes" id="UP001157034">
    <property type="component" value="Unassembled WGS sequence"/>
</dbReference>
<dbReference type="PANTHER" id="PTHR48073">
    <property type="entry name" value="O-SUCCINYLBENZOATE SYNTHASE-RELATED"/>
    <property type="match status" value="1"/>
</dbReference>
<dbReference type="InterPro" id="IPR013342">
    <property type="entry name" value="Mandelate_racemase_C"/>
</dbReference>
<keyword evidence="2" id="KW-0479">Metal-binding</keyword>
<dbReference type="SMART" id="SM00922">
    <property type="entry name" value="MR_MLE"/>
    <property type="match status" value="1"/>
</dbReference>
<dbReference type="PANTHER" id="PTHR48073:SF2">
    <property type="entry name" value="O-SUCCINYLBENZOATE SYNTHASE"/>
    <property type="match status" value="1"/>
</dbReference>
<proteinExistence type="inferred from homology"/>
<dbReference type="EMBL" id="BSVB01000001">
    <property type="protein sequence ID" value="GMA94650.1"/>
    <property type="molecule type" value="Genomic_DNA"/>
</dbReference>
<dbReference type="SFLD" id="SFLDS00001">
    <property type="entry name" value="Enolase"/>
    <property type="match status" value="1"/>
</dbReference>
<name>A0ABQ6K210_9MICO</name>
<dbReference type="Gene3D" id="3.20.20.120">
    <property type="entry name" value="Enolase-like C-terminal domain"/>
    <property type="match status" value="1"/>
</dbReference>
<evidence type="ECO:0000259" key="4">
    <source>
        <dbReference type="SMART" id="SM00922"/>
    </source>
</evidence>
<dbReference type="InterPro" id="IPR013341">
    <property type="entry name" value="Mandelate_racemase_N_dom"/>
</dbReference>
<dbReference type="SUPFAM" id="SSF51604">
    <property type="entry name" value="Enolase C-terminal domain-like"/>
    <property type="match status" value="1"/>
</dbReference>
<evidence type="ECO:0000256" key="3">
    <source>
        <dbReference type="ARBA" id="ARBA00023235"/>
    </source>
</evidence>
<sequence length="367" mass="38353">MRITAVTAVPFVLPYRRPFHMASGTVLEAAHVLIRIETDEGPMGVAEAVSRSMIYGESQASIVEAVRSWFAPALAGLDPFEVESAQKVLRSVVANDTTKGAIDIALHDLRGKAVGESTWRLLGAASTSLRVTHMLGTGSVADVVAEAAAARQDSGIDAFKVKVDTRMSSSLALLAALRRELGDDALLYIDANQSLSAEETVASLGRLAELGVHLVEEPVPSTDLVGKARIAAAGGVAIMADESATTLETAAVQLTTGSARALSIKPARTGYTTSSRILGLARGLHARAIIGSQGDSAIGTITSATFGAAFEWTAREPAELDYFLGLGDQIVTSAPVIRAGRVHVDPTVAGNGVEIDEDKLAHFRVDS</sequence>
<gene>
    <name evidence="5" type="ORF">GCM10025881_14740</name>
</gene>
<feature type="domain" description="Mandelate racemase/muconate lactonizing enzyme C-terminal" evidence="4">
    <location>
        <begin position="141"/>
        <end position="237"/>
    </location>
</feature>
<dbReference type="InterPro" id="IPR036849">
    <property type="entry name" value="Enolase-like_C_sf"/>
</dbReference>